<protein>
    <submittedName>
        <fullName evidence="2">Uncharacterized protein</fullName>
    </submittedName>
</protein>
<evidence type="ECO:0000313" key="3">
    <source>
        <dbReference type="Proteomes" id="UP000199614"/>
    </source>
</evidence>
<feature type="region of interest" description="Disordered" evidence="1">
    <location>
        <begin position="1"/>
        <end position="39"/>
    </location>
</feature>
<evidence type="ECO:0000313" key="2">
    <source>
        <dbReference type="EMBL" id="SFO45247.1"/>
    </source>
</evidence>
<evidence type="ECO:0000256" key="1">
    <source>
        <dbReference type="SAM" id="MobiDB-lite"/>
    </source>
</evidence>
<sequence>MIDIRDRHRSSRAPRARLGITRGSWGHSGSPEAADDTGERTIRHHVTRTVGSAGAALAFFLAWHLSRRQTIRRHHAQASRVHLRASPTDPGQGRGQLEVTNDSDEAVHAALVRPIRIRTERSRRTAWLSRTTLTVERPITVDRTLWPGSSISIAVTAFDEMPVLYFSNAQGRSWVRDVHGHLSAIARVQDQVSGRWS</sequence>
<gene>
    <name evidence="2" type="ORF">SAMN05216207_10612</name>
</gene>
<keyword evidence="3" id="KW-1185">Reference proteome</keyword>
<accession>A0A1I5HAL6</accession>
<dbReference type="AlphaFoldDB" id="A0A1I5HAL6"/>
<reference evidence="2 3" key="1">
    <citation type="submission" date="2016-10" db="EMBL/GenBank/DDBJ databases">
        <authorList>
            <person name="de Groot N.N."/>
        </authorList>
    </citation>
    <scope>NUCLEOTIDE SEQUENCE [LARGE SCALE GENOMIC DNA]</scope>
    <source>
        <strain evidence="2 3">CGMCC 4.1877</strain>
    </source>
</reference>
<dbReference type="EMBL" id="FOUY01000061">
    <property type="protein sequence ID" value="SFO45247.1"/>
    <property type="molecule type" value="Genomic_DNA"/>
</dbReference>
<organism evidence="2 3">
    <name type="scientific">Pseudonocardia ammonioxydans</name>
    <dbReference type="NCBI Taxonomy" id="260086"/>
    <lineage>
        <taxon>Bacteria</taxon>
        <taxon>Bacillati</taxon>
        <taxon>Actinomycetota</taxon>
        <taxon>Actinomycetes</taxon>
        <taxon>Pseudonocardiales</taxon>
        <taxon>Pseudonocardiaceae</taxon>
        <taxon>Pseudonocardia</taxon>
    </lineage>
</organism>
<name>A0A1I5HAL6_PSUAM</name>
<proteinExistence type="predicted"/>
<dbReference type="Proteomes" id="UP000199614">
    <property type="component" value="Unassembled WGS sequence"/>
</dbReference>